<dbReference type="PANTHER" id="PTHR42742">
    <property type="entry name" value="TRANSCRIPTIONAL REPRESSOR MPRA"/>
    <property type="match status" value="1"/>
</dbReference>
<dbReference type="InterPro" id="IPR014628">
    <property type="entry name" value="Man6P_isomerase_Firm_short"/>
</dbReference>
<keyword evidence="2" id="KW-0862">Zinc</keyword>
<keyword evidence="7" id="KW-0413">Isomerase</keyword>
<dbReference type="Pfam" id="PF20511">
    <property type="entry name" value="PMI_typeI_cat"/>
    <property type="match status" value="1"/>
</dbReference>
<sequence>MITWYPLKFEPILKEKIWGGSKLSSVLGKKTTPENIGESWEISSVKKDISKVINGEFKGETLKNLLKRHKEDLVGNSVYKIFRNNFPLLIKFIDASSDLSVQLHPNDVLAKKRHNSFGKTEMWHIIQADAAARLILGFKNGIKKSDYKKHLKEETLTEILNEVPVVKGDTFYIPTGTVHAIGAGILLAEIQQTSDITYRVYDWDRLDTNGKLRRLHKREALEAINFGFRGERMVYETEENQSNQMVSSNYFSTNYFHITSNIEINNKDKDSFVIYMCIEGEAILSGYEFEEKISFGETVLIPAALKEFDVKTSNVKLLEVFI</sequence>
<accession>A0ABW3I0P4</accession>
<name>A0ABW3I0P4_9FLAO</name>
<reference evidence="8" key="1">
    <citation type="journal article" date="2019" name="Int. J. Syst. Evol. Microbiol.">
        <title>The Global Catalogue of Microorganisms (GCM) 10K type strain sequencing project: providing services to taxonomists for standard genome sequencing and annotation.</title>
        <authorList>
            <consortium name="The Broad Institute Genomics Platform"/>
            <consortium name="The Broad Institute Genome Sequencing Center for Infectious Disease"/>
            <person name="Wu L."/>
            <person name="Ma J."/>
        </authorList>
    </citation>
    <scope>NUCLEOTIDE SEQUENCE [LARGE SCALE GENOMIC DNA]</scope>
    <source>
        <strain evidence="8">CCUG 62114</strain>
    </source>
</reference>
<dbReference type="CDD" id="cd07010">
    <property type="entry name" value="cupin_PMI_type_I_N_bac"/>
    <property type="match status" value="1"/>
</dbReference>
<gene>
    <name evidence="7" type="ORF">ACFQ1O_05020</name>
</gene>
<evidence type="ECO:0000313" key="7">
    <source>
        <dbReference type="EMBL" id="MFD0963358.1"/>
    </source>
</evidence>
<dbReference type="InterPro" id="IPR051804">
    <property type="entry name" value="Carb_Metab_Reg_Kinase/Isom"/>
</dbReference>
<evidence type="ECO:0000256" key="3">
    <source>
        <dbReference type="ARBA" id="ARBA00029741"/>
    </source>
</evidence>
<dbReference type="GO" id="GO:0016853">
    <property type="term" value="F:isomerase activity"/>
    <property type="evidence" value="ECO:0007669"/>
    <property type="project" value="UniProtKB-KW"/>
</dbReference>
<proteinExistence type="predicted"/>
<evidence type="ECO:0000259" key="5">
    <source>
        <dbReference type="Pfam" id="PF20511"/>
    </source>
</evidence>
<dbReference type="InterPro" id="IPR046457">
    <property type="entry name" value="PMI_typeI_cat"/>
</dbReference>
<feature type="domain" description="Phosphomannose isomerase type I catalytic" evidence="5">
    <location>
        <begin position="8"/>
        <end position="115"/>
    </location>
</feature>
<dbReference type="Gene3D" id="2.60.120.10">
    <property type="entry name" value="Jelly Rolls"/>
    <property type="match status" value="2"/>
</dbReference>
<dbReference type="RefSeq" id="WP_377713992.1">
    <property type="nucleotide sequence ID" value="NZ_JBHTJM010000006.1"/>
</dbReference>
<comment type="caution">
    <text evidence="7">The sequence shown here is derived from an EMBL/GenBank/DDBJ whole genome shotgun (WGS) entry which is preliminary data.</text>
</comment>
<protein>
    <recommendedName>
        <fullName evidence="3">Phosphohexomutase</fullName>
    </recommendedName>
    <alternativeName>
        <fullName evidence="4">Phosphomannose isomerase</fullName>
    </alternativeName>
</protein>
<keyword evidence="1" id="KW-0479">Metal-binding</keyword>
<dbReference type="SUPFAM" id="SSF51182">
    <property type="entry name" value="RmlC-like cupins"/>
    <property type="match status" value="1"/>
</dbReference>
<keyword evidence="8" id="KW-1185">Reference proteome</keyword>
<organism evidence="7 8">
    <name type="scientific">Pseudofulvibacter geojedonensis</name>
    <dbReference type="NCBI Taxonomy" id="1123758"/>
    <lineage>
        <taxon>Bacteria</taxon>
        <taxon>Pseudomonadati</taxon>
        <taxon>Bacteroidota</taxon>
        <taxon>Flavobacteriia</taxon>
        <taxon>Flavobacteriales</taxon>
        <taxon>Flavobacteriaceae</taxon>
        <taxon>Pseudofulvibacter</taxon>
    </lineage>
</organism>
<dbReference type="InterPro" id="IPR014710">
    <property type="entry name" value="RmlC-like_jellyroll"/>
</dbReference>
<evidence type="ECO:0000256" key="4">
    <source>
        <dbReference type="ARBA" id="ARBA00030762"/>
    </source>
</evidence>
<dbReference type="Pfam" id="PF21621">
    <property type="entry name" value="MPI_cupin_dom"/>
    <property type="match status" value="1"/>
</dbReference>
<dbReference type="EMBL" id="JBHTJM010000006">
    <property type="protein sequence ID" value="MFD0963358.1"/>
    <property type="molecule type" value="Genomic_DNA"/>
</dbReference>
<feature type="domain" description="Mannose-6-phosphate isomerase cupin" evidence="6">
    <location>
        <begin position="245"/>
        <end position="316"/>
    </location>
</feature>
<dbReference type="PIRSF" id="PIRSF036894">
    <property type="entry name" value="PMI_Firm_short"/>
    <property type="match status" value="1"/>
</dbReference>
<evidence type="ECO:0000313" key="8">
    <source>
        <dbReference type="Proteomes" id="UP001596997"/>
    </source>
</evidence>
<evidence type="ECO:0000256" key="2">
    <source>
        <dbReference type="ARBA" id="ARBA00022833"/>
    </source>
</evidence>
<dbReference type="Proteomes" id="UP001596997">
    <property type="component" value="Unassembled WGS sequence"/>
</dbReference>
<dbReference type="InterPro" id="IPR049071">
    <property type="entry name" value="MPI_cupin_dom"/>
</dbReference>
<evidence type="ECO:0000259" key="6">
    <source>
        <dbReference type="Pfam" id="PF21621"/>
    </source>
</evidence>
<dbReference type="InterPro" id="IPR011051">
    <property type="entry name" value="RmlC_Cupin_sf"/>
</dbReference>
<evidence type="ECO:0000256" key="1">
    <source>
        <dbReference type="ARBA" id="ARBA00022723"/>
    </source>
</evidence>
<dbReference type="PANTHER" id="PTHR42742:SF3">
    <property type="entry name" value="FRUCTOKINASE"/>
    <property type="match status" value="1"/>
</dbReference>